<dbReference type="EMBL" id="JAEMNX010000011">
    <property type="protein sequence ID" value="MBJ7538149.1"/>
    <property type="molecule type" value="Genomic_DNA"/>
</dbReference>
<feature type="active site" evidence="5">
    <location>
        <position position="16"/>
    </location>
</feature>
<dbReference type="PANTHER" id="PTHR11717">
    <property type="entry name" value="LOW MOLECULAR WEIGHT PROTEIN TYROSINE PHOSPHATASE"/>
    <property type="match status" value="1"/>
</dbReference>
<dbReference type="InterPro" id="IPR023485">
    <property type="entry name" value="Ptyr_pPase"/>
</dbReference>
<evidence type="ECO:0000259" key="6">
    <source>
        <dbReference type="SMART" id="SM00226"/>
    </source>
</evidence>
<keyword evidence="8" id="KW-1185">Reference proteome</keyword>
<feature type="active site" description="Proton donor" evidence="5">
    <location>
        <position position="125"/>
    </location>
</feature>
<evidence type="ECO:0000256" key="3">
    <source>
        <dbReference type="ARBA" id="ARBA00022801"/>
    </source>
</evidence>
<evidence type="ECO:0000313" key="7">
    <source>
        <dbReference type="EMBL" id="MBJ7538149.1"/>
    </source>
</evidence>
<feature type="active site" description="Nucleophile" evidence="5">
    <location>
        <position position="10"/>
    </location>
</feature>
<keyword evidence="4" id="KW-0904">Protein phosphatase</keyword>
<dbReference type="CDD" id="cd16343">
    <property type="entry name" value="LMWPTP"/>
    <property type="match status" value="1"/>
</dbReference>
<protein>
    <recommendedName>
        <fullName evidence="2">protein-tyrosine-phosphatase</fullName>
        <ecNumber evidence="2">3.1.3.48</ecNumber>
    </recommendedName>
</protein>
<keyword evidence="3" id="KW-0378">Hydrolase</keyword>
<evidence type="ECO:0000256" key="2">
    <source>
        <dbReference type="ARBA" id="ARBA00013064"/>
    </source>
</evidence>
<feature type="domain" description="Phosphotyrosine protein phosphatase I" evidence="6">
    <location>
        <begin position="4"/>
        <end position="151"/>
    </location>
</feature>
<dbReference type="GO" id="GO:0004725">
    <property type="term" value="F:protein tyrosine phosphatase activity"/>
    <property type="evidence" value="ECO:0007669"/>
    <property type="project" value="UniProtKB-EC"/>
</dbReference>
<comment type="caution">
    <text evidence="7">The sequence shown here is derived from an EMBL/GenBank/DDBJ whole genome shotgun (WGS) entry which is preliminary data.</text>
</comment>
<dbReference type="Gene3D" id="3.40.50.2300">
    <property type="match status" value="1"/>
</dbReference>
<comment type="similarity">
    <text evidence="1">Belongs to the low molecular weight phosphotyrosine protein phosphatase family.</text>
</comment>
<dbReference type="AlphaFoldDB" id="A0A934MWG9"/>
<dbReference type="Proteomes" id="UP000628710">
    <property type="component" value="Unassembled WGS sequence"/>
</dbReference>
<dbReference type="InterPro" id="IPR036196">
    <property type="entry name" value="Ptyr_pPase_sf"/>
</dbReference>
<reference evidence="7" key="1">
    <citation type="submission" date="2020-12" db="EMBL/GenBank/DDBJ databases">
        <title>Marinomonas arctica sp. nov., a psychrotolerant bacterium isolated from the Arctic.</title>
        <authorList>
            <person name="Zhang Y."/>
        </authorList>
    </citation>
    <scope>NUCLEOTIDE SEQUENCE</scope>
    <source>
        <strain evidence="7">C1424</strain>
    </source>
</reference>
<gene>
    <name evidence="7" type="ORF">I8J31_10725</name>
</gene>
<accession>A0A934MWG9</accession>
<name>A0A934MWG9_9GAMM</name>
<dbReference type="SUPFAM" id="SSF52788">
    <property type="entry name" value="Phosphotyrosine protein phosphatases I"/>
    <property type="match status" value="1"/>
</dbReference>
<dbReference type="InterPro" id="IPR017867">
    <property type="entry name" value="Tyr_phospatase_low_mol_wt"/>
</dbReference>
<dbReference type="PRINTS" id="PR00719">
    <property type="entry name" value="LMWPTPASE"/>
</dbReference>
<proteinExistence type="inferred from homology"/>
<evidence type="ECO:0000256" key="5">
    <source>
        <dbReference type="PIRSR" id="PIRSR617867-1"/>
    </source>
</evidence>
<organism evidence="7 8">
    <name type="scientific">Marinomonas transparens</name>
    <dbReference type="NCBI Taxonomy" id="2795388"/>
    <lineage>
        <taxon>Bacteria</taxon>
        <taxon>Pseudomonadati</taxon>
        <taxon>Pseudomonadota</taxon>
        <taxon>Gammaproteobacteria</taxon>
        <taxon>Oceanospirillales</taxon>
        <taxon>Oceanospirillaceae</taxon>
        <taxon>Marinomonas</taxon>
    </lineage>
</organism>
<dbReference type="InterPro" id="IPR050438">
    <property type="entry name" value="LMW_PTPase"/>
</dbReference>
<dbReference type="Pfam" id="PF01451">
    <property type="entry name" value="LMWPc"/>
    <property type="match status" value="1"/>
</dbReference>
<evidence type="ECO:0000313" key="8">
    <source>
        <dbReference type="Proteomes" id="UP000628710"/>
    </source>
</evidence>
<dbReference type="SMART" id="SM00226">
    <property type="entry name" value="LMWPc"/>
    <property type="match status" value="1"/>
</dbReference>
<evidence type="ECO:0000256" key="1">
    <source>
        <dbReference type="ARBA" id="ARBA00011063"/>
    </source>
</evidence>
<dbReference type="EC" id="3.1.3.48" evidence="2"/>
<evidence type="ECO:0000256" key="4">
    <source>
        <dbReference type="ARBA" id="ARBA00022912"/>
    </source>
</evidence>
<dbReference type="PANTHER" id="PTHR11717:SF7">
    <property type="entry name" value="LOW MOLECULAR WEIGHT PHOSPHOTYROSINE PROTEIN PHOSPHATASE"/>
    <property type="match status" value="1"/>
</dbReference>
<dbReference type="RefSeq" id="WP_199468557.1">
    <property type="nucleotide sequence ID" value="NZ_JAEMNX010000011.1"/>
</dbReference>
<sequence>MKPIKVLTVCLGNICRSPAAQGILEKALLSERAHFEVDSAGTAAYHVGNPPDPRSIAALAKEGIDIRKQEARQVSSADFDQFDWILAMDRENLRHLKKLQPSDSKAKLVMFGEFAGDVSYGEIADPYYGGDEGFILMREHLTQIARAFVKHLDARPEINKERLN</sequence>